<dbReference type="AlphaFoldDB" id="Q8EQI3"/>
<evidence type="ECO:0000313" key="2">
    <source>
        <dbReference type="Proteomes" id="UP000000822"/>
    </source>
</evidence>
<proteinExistence type="predicted"/>
<reference evidence="1 2" key="1">
    <citation type="journal article" date="2001" name="FEMS Microbiol. Lett.">
        <title>Oceanobacillus iheyensis gen. nov., sp. nov., a deep-sea extremely halotolerant and alkaliphilic species isolated from a depth of 1050 m on the Iheya Ridge.</title>
        <authorList>
            <person name="Lu J."/>
            <person name="Nogi Y."/>
            <person name="Takami H."/>
        </authorList>
    </citation>
    <scope>NUCLEOTIDE SEQUENCE [LARGE SCALE GENOMIC DNA]</scope>
    <source>
        <strain evidence="2">DSM 14371 / CIP 107618 / JCM 11309 / KCTC 3954 / HTE831</strain>
    </source>
</reference>
<dbReference type="HOGENOM" id="CLU_2383281_0_0_9"/>
<name>Q8EQI3_OCEIH</name>
<sequence length="94" mass="11378">MTFFVKYFVALFGTYFGKAYYQFSYYQTFQWPHVHLCREQSVVYTLYRLTTLETIYISLNDYCFCLCPKCPFGEQILIKTTFYFKNPLSTPYLL</sequence>
<organism evidence="1 2">
    <name type="scientific">Oceanobacillus iheyensis (strain DSM 14371 / CIP 107618 / JCM 11309 / KCTC 3954 / HTE831)</name>
    <dbReference type="NCBI Taxonomy" id="221109"/>
    <lineage>
        <taxon>Bacteria</taxon>
        <taxon>Bacillati</taxon>
        <taxon>Bacillota</taxon>
        <taxon>Bacilli</taxon>
        <taxon>Bacillales</taxon>
        <taxon>Bacillaceae</taxon>
        <taxon>Oceanobacillus</taxon>
    </lineage>
</organism>
<protein>
    <submittedName>
        <fullName evidence="1">Uncharacterized protein</fullName>
    </submittedName>
</protein>
<dbReference type="EMBL" id="BA000028">
    <property type="protein sequence ID" value="BAC13672.1"/>
    <property type="molecule type" value="Genomic_DNA"/>
</dbReference>
<accession>Q8EQI3</accession>
<evidence type="ECO:0000313" key="1">
    <source>
        <dbReference type="EMBL" id="BAC13672.1"/>
    </source>
</evidence>
<dbReference type="Proteomes" id="UP000000822">
    <property type="component" value="Chromosome"/>
</dbReference>
<dbReference type="KEGG" id="oih:OB1716"/>
<gene>
    <name evidence="1" type="ordered locus">OB1716</name>
</gene>
<reference evidence="1 2" key="2">
    <citation type="journal article" date="2002" name="Nucleic Acids Res.">
        <title>Genome sequence of Oceanobacillus iheyensis isolated from the Iheya Ridge and its unexpected adaptive capabilities to extreme environments.</title>
        <authorList>
            <person name="Takami H."/>
            <person name="Takaki Y."/>
            <person name="Uchiyama I."/>
        </authorList>
    </citation>
    <scope>NUCLEOTIDE SEQUENCE [LARGE SCALE GENOMIC DNA]</scope>
    <source>
        <strain evidence="2">DSM 14371 / CIP 107618 / JCM 11309 / KCTC 3954 / HTE831</strain>
    </source>
</reference>
<keyword evidence="2" id="KW-1185">Reference proteome</keyword>